<name>A0A9J5WY12_SOLCO</name>
<keyword evidence="2" id="KW-1185">Reference proteome</keyword>
<gene>
    <name evidence="1" type="ORF">H5410_050473</name>
</gene>
<organism evidence="1 2">
    <name type="scientific">Solanum commersonii</name>
    <name type="common">Commerson's wild potato</name>
    <name type="synonym">Commerson's nightshade</name>
    <dbReference type="NCBI Taxonomy" id="4109"/>
    <lineage>
        <taxon>Eukaryota</taxon>
        <taxon>Viridiplantae</taxon>
        <taxon>Streptophyta</taxon>
        <taxon>Embryophyta</taxon>
        <taxon>Tracheophyta</taxon>
        <taxon>Spermatophyta</taxon>
        <taxon>Magnoliopsida</taxon>
        <taxon>eudicotyledons</taxon>
        <taxon>Gunneridae</taxon>
        <taxon>Pentapetalae</taxon>
        <taxon>asterids</taxon>
        <taxon>lamiids</taxon>
        <taxon>Solanales</taxon>
        <taxon>Solanaceae</taxon>
        <taxon>Solanoideae</taxon>
        <taxon>Solaneae</taxon>
        <taxon>Solanum</taxon>
    </lineage>
</organism>
<dbReference type="AlphaFoldDB" id="A0A9J5WY12"/>
<protein>
    <submittedName>
        <fullName evidence="1">Uncharacterized protein</fullName>
    </submittedName>
</protein>
<evidence type="ECO:0000313" key="1">
    <source>
        <dbReference type="EMBL" id="KAG5579846.1"/>
    </source>
</evidence>
<comment type="caution">
    <text evidence="1">The sequence shown here is derived from an EMBL/GenBank/DDBJ whole genome shotgun (WGS) entry which is preliminary data.</text>
</comment>
<evidence type="ECO:0000313" key="2">
    <source>
        <dbReference type="Proteomes" id="UP000824120"/>
    </source>
</evidence>
<dbReference type="Proteomes" id="UP000824120">
    <property type="component" value="Chromosome 10"/>
</dbReference>
<dbReference type="EMBL" id="JACXVP010000010">
    <property type="protein sequence ID" value="KAG5579846.1"/>
    <property type="molecule type" value="Genomic_DNA"/>
</dbReference>
<proteinExistence type="predicted"/>
<accession>A0A9J5WY12</accession>
<reference evidence="1 2" key="1">
    <citation type="submission" date="2020-09" db="EMBL/GenBank/DDBJ databases">
        <title>De no assembly of potato wild relative species, Solanum commersonii.</title>
        <authorList>
            <person name="Cho K."/>
        </authorList>
    </citation>
    <scope>NUCLEOTIDE SEQUENCE [LARGE SCALE GENOMIC DNA]</scope>
    <source>
        <strain evidence="1">LZ3.2</strain>
        <tissue evidence="1">Leaf</tissue>
    </source>
</reference>
<sequence>MGERKILKSAEIPRQPRPKLNAHAIAKAEAAIAHAEAIILVIERVVTMAEEELRRYGVRPIFESFCHLFLLHPSLY</sequence>